<evidence type="ECO:0000256" key="2">
    <source>
        <dbReference type="ARBA" id="ARBA00023125"/>
    </source>
</evidence>
<dbReference type="InterPro" id="IPR009057">
    <property type="entry name" value="Homeodomain-like_sf"/>
</dbReference>
<feature type="domain" description="HTH tetR-type" evidence="5">
    <location>
        <begin position="13"/>
        <end position="72"/>
    </location>
</feature>
<feature type="DNA-binding region" description="H-T-H motif" evidence="4">
    <location>
        <begin position="35"/>
        <end position="54"/>
    </location>
</feature>
<evidence type="ECO:0000259" key="5">
    <source>
        <dbReference type="PROSITE" id="PS50977"/>
    </source>
</evidence>
<dbReference type="InterPro" id="IPR050109">
    <property type="entry name" value="HTH-type_TetR-like_transc_reg"/>
</dbReference>
<dbReference type="Proteomes" id="UP000604241">
    <property type="component" value="Unassembled WGS sequence"/>
</dbReference>
<comment type="caution">
    <text evidence="6">The sequence shown here is derived from an EMBL/GenBank/DDBJ whole genome shotgun (WGS) entry which is preliminary data.</text>
</comment>
<dbReference type="Gene3D" id="1.10.357.10">
    <property type="entry name" value="Tetracycline Repressor, domain 2"/>
    <property type="match status" value="1"/>
</dbReference>
<dbReference type="EMBL" id="JACSQV010000002">
    <property type="protein sequence ID" value="MBD7917471.1"/>
    <property type="molecule type" value="Genomic_DNA"/>
</dbReference>
<sequence>MTEAPGPLRADAARNRARLLDVAREHQRRSGTVPPLATLAREAGVGVGTVYRHFPTTGAVLAALGEDGMRRVVEATRTAAAHPDPAQGLAEVIGFVVRGQCVDPGIAAMLEPDEGCGPQPLVEELGGLVAMLLDRARAAGAVRADLDAGDVRRLVVGIAHALRLPPGVDAGPAGERTVDRYVRVLVDGLRTDDR</sequence>
<dbReference type="PROSITE" id="PS50977">
    <property type="entry name" value="HTH_TETR_2"/>
    <property type="match status" value="1"/>
</dbReference>
<evidence type="ECO:0000256" key="3">
    <source>
        <dbReference type="ARBA" id="ARBA00023163"/>
    </source>
</evidence>
<dbReference type="Pfam" id="PF00440">
    <property type="entry name" value="TetR_N"/>
    <property type="match status" value="1"/>
</dbReference>
<dbReference type="PANTHER" id="PTHR30055:SF234">
    <property type="entry name" value="HTH-TYPE TRANSCRIPTIONAL REGULATOR BETI"/>
    <property type="match status" value="1"/>
</dbReference>
<evidence type="ECO:0000256" key="1">
    <source>
        <dbReference type="ARBA" id="ARBA00023015"/>
    </source>
</evidence>
<dbReference type="Pfam" id="PF21597">
    <property type="entry name" value="TetR_C_43"/>
    <property type="match status" value="1"/>
</dbReference>
<keyword evidence="7" id="KW-1185">Reference proteome</keyword>
<evidence type="ECO:0000313" key="7">
    <source>
        <dbReference type="Proteomes" id="UP000604241"/>
    </source>
</evidence>
<dbReference type="PANTHER" id="PTHR30055">
    <property type="entry name" value="HTH-TYPE TRANSCRIPTIONAL REGULATOR RUTR"/>
    <property type="match status" value="1"/>
</dbReference>
<keyword evidence="3" id="KW-0804">Transcription</keyword>
<keyword evidence="2 4" id="KW-0238">DNA-binding</keyword>
<gene>
    <name evidence="6" type="ORF">H9657_04150</name>
</gene>
<evidence type="ECO:0000313" key="6">
    <source>
        <dbReference type="EMBL" id="MBD7917471.1"/>
    </source>
</evidence>
<dbReference type="SUPFAM" id="SSF48498">
    <property type="entry name" value="Tetracyclin repressor-like, C-terminal domain"/>
    <property type="match status" value="1"/>
</dbReference>
<dbReference type="InterPro" id="IPR001647">
    <property type="entry name" value="HTH_TetR"/>
</dbReference>
<dbReference type="RefSeq" id="WP_191780585.1">
    <property type="nucleotide sequence ID" value="NZ_JACSQV010000002.1"/>
</dbReference>
<dbReference type="InterPro" id="IPR049445">
    <property type="entry name" value="TetR_SbtR-like_C"/>
</dbReference>
<evidence type="ECO:0000256" key="4">
    <source>
        <dbReference type="PROSITE-ProRule" id="PRU00335"/>
    </source>
</evidence>
<keyword evidence="1" id="KW-0805">Transcription regulation</keyword>
<protein>
    <submittedName>
        <fullName evidence="6">TetR/AcrR family transcriptional regulator</fullName>
    </submittedName>
</protein>
<organism evidence="6 7">
    <name type="scientific">Cellulomonas avistercoris</name>
    <dbReference type="NCBI Taxonomy" id="2762242"/>
    <lineage>
        <taxon>Bacteria</taxon>
        <taxon>Bacillati</taxon>
        <taxon>Actinomycetota</taxon>
        <taxon>Actinomycetes</taxon>
        <taxon>Micrococcales</taxon>
        <taxon>Cellulomonadaceae</taxon>
        <taxon>Cellulomonas</taxon>
    </lineage>
</organism>
<dbReference type="SUPFAM" id="SSF46689">
    <property type="entry name" value="Homeodomain-like"/>
    <property type="match status" value="1"/>
</dbReference>
<name>A0ABR8QAL0_9CELL</name>
<reference evidence="6 7" key="1">
    <citation type="submission" date="2020-08" db="EMBL/GenBank/DDBJ databases">
        <title>A Genomic Blueprint of the Chicken Gut Microbiome.</title>
        <authorList>
            <person name="Gilroy R."/>
            <person name="Ravi A."/>
            <person name="Getino M."/>
            <person name="Pursley I."/>
            <person name="Horton D.L."/>
            <person name="Alikhan N.-F."/>
            <person name="Baker D."/>
            <person name="Gharbi K."/>
            <person name="Hall N."/>
            <person name="Watson M."/>
            <person name="Adriaenssens E.M."/>
            <person name="Foster-Nyarko E."/>
            <person name="Jarju S."/>
            <person name="Secka A."/>
            <person name="Antonio M."/>
            <person name="Oren A."/>
            <person name="Chaudhuri R."/>
            <person name="La Ragione R.M."/>
            <person name="Hildebrand F."/>
            <person name="Pallen M.J."/>
        </authorList>
    </citation>
    <scope>NUCLEOTIDE SEQUENCE [LARGE SCALE GENOMIC DNA]</scope>
    <source>
        <strain evidence="6 7">Sa3CUA2</strain>
    </source>
</reference>
<proteinExistence type="predicted"/>
<dbReference type="InterPro" id="IPR036271">
    <property type="entry name" value="Tet_transcr_reg_TetR-rel_C_sf"/>
</dbReference>
<accession>A0ABR8QAL0</accession>